<dbReference type="EMBL" id="JAKVPY010000046">
    <property type="protein sequence ID" value="MCH4565495.1"/>
    <property type="molecule type" value="Genomic_DNA"/>
</dbReference>
<reference evidence="1 2" key="1">
    <citation type="submission" date="2022-02" db="EMBL/GenBank/DDBJ databases">
        <title>Halomonas fukangensis sp. nov., a halophilic bacterium isolated from a bulk soil of Kalidium foliatum at Fukang.</title>
        <authorList>
            <person name="Huang Y."/>
        </authorList>
    </citation>
    <scope>NUCLEOTIDE SEQUENCE [LARGE SCALE GENOMIC DNA]</scope>
    <source>
        <strain evidence="1 2">EGI 63088</strain>
    </source>
</reference>
<proteinExistence type="predicted"/>
<dbReference type="Proteomes" id="UP001202117">
    <property type="component" value="Unassembled WGS sequence"/>
</dbReference>
<protein>
    <submittedName>
        <fullName evidence="1">Uncharacterized protein</fullName>
    </submittedName>
</protein>
<name>A0ABS9S068_9GAMM</name>
<sequence length="103" mass="11552">MHMQVRHCLVACRPMVEADIVAIRTMALVEVSLRIEHRREKRRLCLGTEFGNRRDVSVGDHQGMPRRHGEAIPIHEEVRVPGDDPGTFRMAEGAFGAGVAFHA</sequence>
<organism evidence="1 2">
    <name type="scientific">Halomonas flagellata</name>
    <dbReference type="NCBI Taxonomy" id="2920385"/>
    <lineage>
        <taxon>Bacteria</taxon>
        <taxon>Pseudomonadati</taxon>
        <taxon>Pseudomonadota</taxon>
        <taxon>Gammaproteobacteria</taxon>
        <taxon>Oceanospirillales</taxon>
        <taxon>Halomonadaceae</taxon>
        <taxon>Halomonas</taxon>
    </lineage>
</organism>
<gene>
    <name evidence="1" type="ORF">MKP05_20570</name>
</gene>
<comment type="caution">
    <text evidence="1">The sequence shown here is derived from an EMBL/GenBank/DDBJ whole genome shotgun (WGS) entry which is preliminary data.</text>
</comment>
<evidence type="ECO:0000313" key="2">
    <source>
        <dbReference type="Proteomes" id="UP001202117"/>
    </source>
</evidence>
<accession>A0ABS9S068</accession>
<evidence type="ECO:0000313" key="1">
    <source>
        <dbReference type="EMBL" id="MCH4565495.1"/>
    </source>
</evidence>
<keyword evidence="2" id="KW-1185">Reference proteome</keyword>